<dbReference type="EMBL" id="VFOF01000001">
    <property type="protein sequence ID" value="TQL16930.1"/>
    <property type="molecule type" value="Genomic_DNA"/>
</dbReference>
<dbReference type="Gene3D" id="3.40.50.1110">
    <property type="entry name" value="SGNH hydrolase"/>
    <property type="match status" value="1"/>
</dbReference>
<organism evidence="2 3">
    <name type="scientific">Zymomonas mobilis</name>
    <dbReference type="NCBI Taxonomy" id="542"/>
    <lineage>
        <taxon>Bacteria</taxon>
        <taxon>Pseudomonadati</taxon>
        <taxon>Pseudomonadota</taxon>
        <taxon>Alphaproteobacteria</taxon>
        <taxon>Sphingomonadales</taxon>
        <taxon>Zymomonadaceae</taxon>
        <taxon>Zymomonas</taxon>
    </lineage>
</organism>
<dbReference type="Pfam" id="PF04311">
    <property type="entry name" value="DUF459"/>
    <property type="match status" value="1"/>
</dbReference>
<dbReference type="OrthoDB" id="9805649at2"/>
<dbReference type="InterPro" id="IPR007407">
    <property type="entry name" value="DUF459"/>
</dbReference>
<reference evidence="2 3" key="1">
    <citation type="submission" date="2019-06" db="EMBL/GenBank/DDBJ databases">
        <title>Genome sequencing of Zymomonas mobilis strains for genetic engineering and biofuel applications.</title>
        <authorList>
            <person name="Teravest M."/>
        </authorList>
    </citation>
    <scope>NUCLEOTIDE SEQUENCE [LARGE SCALE GENOMIC DNA]</scope>
    <source>
        <strain evidence="2 3">AN0101</strain>
    </source>
</reference>
<feature type="compositionally biased region" description="Polar residues" evidence="1">
    <location>
        <begin position="42"/>
        <end position="58"/>
    </location>
</feature>
<sequence>MKSARFLADRAVVLLLGVAVGSAIGYAFGSSGKSGEVPVPPSTQSVTSLDNKGYTTGQAEPDQPVVANSVTAAENPTIPENTSGEAYKPFVPPHSALPPEPSSANLNQRLAQGEPLRVGVFGDSYGDGLWSALYRLLPAKEGYRVLKFSQQSTGFTRYQSQNVEEKAKADLVSQPVDIAVICFGANDVQGVLVGHHAAPLLSAEWRQVIGDRIESFVTMLRQKGISVYWVGLPVMRKPDFDASISSMNSFYTAEMAKLNVPFIETRSLTVDENGQYSPYLMDGVNEASKKMTLMRANDGVHMSMTGYVRLSRGLASQIRHFADQHRQKEPNTPASNEAATAVTRGKEVNR</sequence>
<dbReference type="PANTHER" id="PTHR30383">
    <property type="entry name" value="THIOESTERASE 1/PROTEASE 1/LYSOPHOSPHOLIPASE L1"/>
    <property type="match status" value="1"/>
</dbReference>
<dbReference type="AlphaFoldDB" id="A0A542W036"/>
<dbReference type="InterPro" id="IPR036514">
    <property type="entry name" value="SGNH_hydro_sf"/>
</dbReference>
<dbReference type="RefSeq" id="WP_141919318.1">
    <property type="nucleotide sequence ID" value="NZ_VFOF01000001.1"/>
</dbReference>
<feature type="region of interest" description="Disordered" evidence="1">
    <location>
        <begin position="31"/>
        <end position="61"/>
    </location>
</feature>
<gene>
    <name evidence="2" type="ORF">FBY58_0481</name>
</gene>
<comment type="caution">
    <text evidence="2">The sequence shown here is derived from an EMBL/GenBank/DDBJ whole genome shotgun (WGS) entry which is preliminary data.</text>
</comment>
<feature type="region of interest" description="Disordered" evidence="1">
    <location>
        <begin position="323"/>
        <end position="350"/>
    </location>
</feature>
<dbReference type="CDD" id="cd01829">
    <property type="entry name" value="SGNH_hydrolase_peri2"/>
    <property type="match status" value="1"/>
</dbReference>
<dbReference type="GO" id="GO:0016788">
    <property type="term" value="F:hydrolase activity, acting on ester bonds"/>
    <property type="evidence" value="ECO:0007669"/>
    <property type="project" value="UniProtKB-ARBA"/>
</dbReference>
<evidence type="ECO:0000313" key="3">
    <source>
        <dbReference type="Proteomes" id="UP000316887"/>
    </source>
</evidence>
<dbReference type="Proteomes" id="UP000316887">
    <property type="component" value="Unassembled WGS sequence"/>
</dbReference>
<proteinExistence type="predicted"/>
<evidence type="ECO:0000313" key="2">
    <source>
        <dbReference type="EMBL" id="TQL16930.1"/>
    </source>
</evidence>
<accession>A0A542W036</accession>
<name>A0A542W036_ZYMMB</name>
<evidence type="ECO:0000256" key="1">
    <source>
        <dbReference type="SAM" id="MobiDB-lite"/>
    </source>
</evidence>
<dbReference type="InterPro" id="IPR051532">
    <property type="entry name" value="Ester_Hydrolysis_Enzymes"/>
</dbReference>
<protein>
    <submittedName>
        <fullName evidence="2">Uncharacterized protein</fullName>
    </submittedName>
</protein>
<dbReference type="SUPFAM" id="SSF52266">
    <property type="entry name" value="SGNH hydrolase"/>
    <property type="match status" value="1"/>
</dbReference>